<feature type="compositionally biased region" description="Polar residues" evidence="1">
    <location>
        <begin position="90"/>
        <end position="106"/>
    </location>
</feature>
<keyword evidence="3" id="KW-1185">Reference proteome</keyword>
<organism evidence="2 3">
    <name type="scientific">Oldenlandia corymbosa var. corymbosa</name>
    <dbReference type="NCBI Taxonomy" id="529605"/>
    <lineage>
        <taxon>Eukaryota</taxon>
        <taxon>Viridiplantae</taxon>
        <taxon>Streptophyta</taxon>
        <taxon>Embryophyta</taxon>
        <taxon>Tracheophyta</taxon>
        <taxon>Spermatophyta</taxon>
        <taxon>Magnoliopsida</taxon>
        <taxon>eudicotyledons</taxon>
        <taxon>Gunneridae</taxon>
        <taxon>Pentapetalae</taxon>
        <taxon>asterids</taxon>
        <taxon>lamiids</taxon>
        <taxon>Gentianales</taxon>
        <taxon>Rubiaceae</taxon>
        <taxon>Rubioideae</taxon>
        <taxon>Spermacoceae</taxon>
        <taxon>Hedyotis-Oldenlandia complex</taxon>
        <taxon>Oldenlandia</taxon>
    </lineage>
</organism>
<dbReference type="AlphaFoldDB" id="A0AAV1ECG5"/>
<evidence type="ECO:0000313" key="2">
    <source>
        <dbReference type="EMBL" id="CAI9117426.1"/>
    </source>
</evidence>
<evidence type="ECO:0000256" key="1">
    <source>
        <dbReference type="SAM" id="MobiDB-lite"/>
    </source>
</evidence>
<dbReference type="InterPro" id="IPR044824">
    <property type="entry name" value="MAIN-like"/>
</dbReference>
<dbReference type="EMBL" id="OX459126">
    <property type="protein sequence ID" value="CAI9117426.1"/>
    <property type="molecule type" value="Genomic_DNA"/>
</dbReference>
<dbReference type="PANTHER" id="PTHR46033:SF1">
    <property type="entry name" value="PROTEIN MAIN-LIKE 2"/>
    <property type="match status" value="1"/>
</dbReference>
<reference evidence="2" key="1">
    <citation type="submission" date="2023-03" db="EMBL/GenBank/DDBJ databases">
        <authorList>
            <person name="Julca I."/>
        </authorList>
    </citation>
    <scope>NUCLEOTIDE SEQUENCE</scope>
</reference>
<proteinExistence type="predicted"/>
<sequence>MGNGFRRIAKIKDDASLQVLYFLPNSTYIDLYVDLEVAGTSRSHLEVGTSSGGPNVENVDYMEDDDVGGPNMEDGDHMEDNHAEDDEDYTSISDQSDENQSISEGSWESDEEVEDKFATRIGTYIVHRIRWLIGCITVKLESNYDYSMTADHELQNYDMSALIDSVCVPGRLDGIDIITLWVWERIPRLQPMRKVKDQNYLVPDAPLGNRWKCPKSKANIAAHYVAGIRDQLSSLRDGDDVDLCWAIREPYEPNRVLRQFQCKQTVPEYPLINDIDRWNAIHHGCLGTGKAYDDWVQKHTESSNLSDVYHLVDAALQENPGLGGSLEDKLLQIFDKNFSALTLGPRDMSTQNDTKVLQKRPPESSQPVVLT</sequence>
<gene>
    <name evidence="2" type="ORF">OLC1_LOCUS23488</name>
</gene>
<accession>A0AAV1ECG5</accession>
<dbReference type="PANTHER" id="PTHR46033">
    <property type="entry name" value="PROTEIN MAIN-LIKE 2"/>
    <property type="match status" value="1"/>
</dbReference>
<protein>
    <submittedName>
        <fullName evidence="2">OLC1v1018820C1</fullName>
    </submittedName>
</protein>
<feature type="region of interest" description="Disordered" evidence="1">
    <location>
        <begin position="44"/>
        <end position="110"/>
    </location>
</feature>
<evidence type="ECO:0000313" key="3">
    <source>
        <dbReference type="Proteomes" id="UP001161247"/>
    </source>
</evidence>
<name>A0AAV1ECG5_OLDCO</name>
<dbReference type="Proteomes" id="UP001161247">
    <property type="component" value="Chromosome 9"/>
</dbReference>
<dbReference type="GO" id="GO:0010073">
    <property type="term" value="P:meristem maintenance"/>
    <property type="evidence" value="ECO:0007669"/>
    <property type="project" value="InterPro"/>
</dbReference>
<feature type="region of interest" description="Disordered" evidence="1">
    <location>
        <begin position="344"/>
        <end position="371"/>
    </location>
</feature>